<proteinExistence type="predicted"/>
<evidence type="ECO:0000313" key="1">
    <source>
        <dbReference type="EMBL" id="CAJ48884.1"/>
    </source>
</evidence>
<gene>
    <name evidence="1" type="ORF">BAV1277A</name>
</gene>
<evidence type="ECO:0000313" key="2">
    <source>
        <dbReference type="Proteomes" id="UP000001977"/>
    </source>
</evidence>
<dbReference type="HOGENOM" id="CLU_2876880_0_0_4"/>
<dbReference type="Proteomes" id="UP000001977">
    <property type="component" value="Chromosome"/>
</dbReference>
<reference evidence="1 2" key="1">
    <citation type="journal article" date="2006" name="J. Bacteriol.">
        <title>Comparison of the genome sequence of the poultry pathogen Bordetella avium with those of B. bronchiseptica, B. pertussis, and B. parapertussis reveals extensive diversity in surface structures associated with host interaction.</title>
        <authorList>
            <person name="Sebaihia M."/>
            <person name="Preston A."/>
            <person name="Maskell D.J."/>
            <person name="Kuzmiak H."/>
            <person name="Connell T.D."/>
            <person name="King N.D."/>
            <person name="Orndorff P.E."/>
            <person name="Miyamoto D.M."/>
            <person name="Thomson N.R."/>
            <person name="Harris D."/>
            <person name="Goble A."/>
            <person name="Lord A."/>
            <person name="Murphy L."/>
            <person name="Quail M.A."/>
            <person name="Rutter S."/>
            <person name="Squares R."/>
            <person name="Squares S."/>
            <person name="Woodward J."/>
            <person name="Parkhill J."/>
            <person name="Temple L.M."/>
        </authorList>
    </citation>
    <scope>NUCLEOTIDE SEQUENCE [LARGE SCALE GENOMIC DNA]</scope>
    <source>
        <strain evidence="1 2">197N</strain>
    </source>
</reference>
<dbReference type="KEGG" id="bav:BAV1277A"/>
<keyword evidence="2" id="KW-1185">Reference proteome</keyword>
<dbReference type="AlphaFoldDB" id="Q2L305"/>
<name>Q2L305_BORA1</name>
<protein>
    <submittedName>
        <fullName evidence="1">Uncharacterized protein</fullName>
    </submittedName>
</protein>
<sequence>MIEVSPLLGWRRIYGVRQEHGAAQVALAVVAALHWRRALVSRRGTVWFKTPGLQPADARGVTP</sequence>
<dbReference type="EMBL" id="AM167904">
    <property type="protein sequence ID" value="CAJ48884.1"/>
    <property type="molecule type" value="Genomic_DNA"/>
</dbReference>
<accession>Q2L305</accession>
<organism evidence="1 2">
    <name type="scientific">Bordetella avium (strain 197N)</name>
    <dbReference type="NCBI Taxonomy" id="360910"/>
    <lineage>
        <taxon>Bacteria</taxon>
        <taxon>Pseudomonadati</taxon>
        <taxon>Pseudomonadota</taxon>
        <taxon>Betaproteobacteria</taxon>
        <taxon>Burkholderiales</taxon>
        <taxon>Alcaligenaceae</taxon>
        <taxon>Bordetella</taxon>
    </lineage>
</organism>